<comment type="similarity">
    <text evidence="1">Belongs to the bacterial solute-binding protein 5 family.</text>
</comment>
<dbReference type="Pfam" id="PF00496">
    <property type="entry name" value="SBP_bac_5"/>
    <property type="match status" value="1"/>
</dbReference>
<evidence type="ECO:0000256" key="3">
    <source>
        <dbReference type="ARBA" id="ARBA00022729"/>
    </source>
</evidence>
<dbReference type="GO" id="GO:1904680">
    <property type="term" value="F:peptide transmembrane transporter activity"/>
    <property type="evidence" value="ECO:0007669"/>
    <property type="project" value="TreeGrafter"/>
</dbReference>
<evidence type="ECO:0000313" key="6">
    <source>
        <dbReference type="Proteomes" id="UP000242015"/>
    </source>
</evidence>
<protein>
    <recommendedName>
        <fullName evidence="4">Solute-binding protein family 5 domain-containing protein</fullName>
    </recommendedName>
</protein>
<keyword evidence="2" id="KW-0813">Transport</keyword>
<dbReference type="AlphaFoldDB" id="A0A2R6C8F6"/>
<dbReference type="GO" id="GO:0015833">
    <property type="term" value="P:peptide transport"/>
    <property type="evidence" value="ECO:0007669"/>
    <property type="project" value="TreeGrafter"/>
</dbReference>
<accession>A0A2R6C8F6</accession>
<comment type="caution">
    <text evidence="5">The sequence shown here is derived from an EMBL/GenBank/DDBJ whole genome shotgun (WGS) entry which is preliminary data.</text>
</comment>
<evidence type="ECO:0000259" key="4">
    <source>
        <dbReference type="Pfam" id="PF00496"/>
    </source>
</evidence>
<reference evidence="5 6" key="1">
    <citation type="submission" date="2017-04" db="EMBL/GenBank/DDBJ databases">
        <title>Novel microbial lineages endemic to geothermal iron-oxide mats fill important gaps in the evolutionary history of Archaea.</title>
        <authorList>
            <person name="Jay Z.J."/>
            <person name="Beam J.P."/>
            <person name="Dlakic M."/>
            <person name="Rusch D.B."/>
            <person name="Kozubal M.A."/>
            <person name="Inskeep W.P."/>
        </authorList>
    </citation>
    <scope>NUCLEOTIDE SEQUENCE [LARGE SCALE GENOMIC DNA]</scope>
    <source>
        <strain evidence="5">BE_D</strain>
    </source>
</reference>
<name>A0A2R6C8F6_9ARCH</name>
<dbReference type="InterPro" id="IPR039424">
    <property type="entry name" value="SBP_5"/>
</dbReference>
<dbReference type="Gene3D" id="3.40.190.10">
    <property type="entry name" value="Periplasmic binding protein-like II"/>
    <property type="match status" value="1"/>
</dbReference>
<organism evidence="5 6">
    <name type="scientific">Candidatus Marsarchaeota G2 archaeon BE_D</name>
    <dbReference type="NCBI Taxonomy" id="1978158"/>
    <lineage>
        <taxon>Archaea</taxon>
        <taxon>Candidatus Marsarchaeota</taxon>
        <taxon>Candidatus Marsarchaeota group 2</taxon>
    </lineage>
</organism>
<keyword evidence="3" id="KW-0732">Signal</keyword>
<proteinExistence type="inferred from homology"/>
<dbReference type="SUPFAM" id="SSF53850">
    <property type="entry name" value="Periplasmic binding protein-like II"/>
    <property type="match status" value="1"/>
</dbReference>
<dbReference type="PANTHER" id="PTHR30290">
    <property type="entry name" value="PERIPLASMIC BINDING COMPONENT OF ABC TRANSPORTER"/>
    <property type="match status" value="1"/>
</dbReference>
<dbReference type="PANTHER" id="PTHR30290:SF9">
    <property type="entry name" value="OLIGOPEPTIDE-BINDING PROTEIN APPA"/>
    <property type="match status" value="1"/>
</dbReference>
<sequence length="119" mass="12870">MLTAVYQELVEFNGSSISQVIPVLASNYTVLDNSRTFVFTIRQNVTFSNGDPLTPAAVWFSFVREVYDGQAVGISNYEELTLNLSEVSATGYDFPWGIRAAIQAATEGAGIVVSGPLKV</sequence>
<feature type="domain" description="Solute-binding protein family 5" evidence="4">
    <location>
        <begin position="19"/>
        <end position="79"/>
    </location>
</feature>
<dbReference type="Proteomes" id="UP000242015">
    <property type="component" value="Unassembled WGS sequence"/>
</dbReference>
<evidence type="ECO:0000256" key="2">
    <source>
        <dbReference type="ARBA" id="ARBA00022448"/>
    </source>
</evidence>
<evidence type="ECO:0000313" key="5">
    <source>
        <dbReference type="EMBL" id="PSO07161.1"/>
    </source>
</evidence>
<dbReference type="EMBL" id="NEXF01000311">
    <property type="protein sequence ID" value="PSO07161.1"/>
    <property type="molecule type" value="Genomic_DNA"/>
</dbReference>
<evidence type="ECO:0000256" key="1">
    <source>
        <dbReference type="ARBA" id="ARBA00005695"/>
    </source>
</evidence>
<gene>
    <name evidence="5" type="ORF">B9Q04_12325</name>
</gene>
<dbReference type="InterPro" id="IPR000914">
    <property type="entry name" value="SBP_5_dom"/>
</dbReference>